<dbReference type="Gene3D" id="3.30.1390.20">
    <property type="entry name" value="Ribosomal protein L30, ferredoxin-like fold domain"/>
    <property type="match status" value="1"/>
</dbReference>
<comment type="subunit">
    <text evidence="2 5">Part of the 50S ribosomal subunit.</text>
</comment>
<evidence type="ECO:0000256" key="1">
    <source>
        <dbReference type="ARBA" id="ARBA00007594"/>
    </source>
</evidence>
<feature type="domain" description="Large ribosomal subunit protein uL30-like ferredoxin-like fold" evidence="6">
    <location>
        <begin position="4"/>
        <end position="54"/>
    </location>
</feature>
<dbReference type="GeneID" id="98070209"/>
<dbReference type="FunFam" id="3.30.1390.20:FF:000001">
    <property type="entry name" value="50S ribosomal protein L30"/>
    <property type="match status" value="1"/>
</dbReference>
<keyword evidence="8" id="KW-1185">Reference proteome</keyword>
<dbReference type="HOGENOM" id="CLU_131047_2_1_10"/>
<sequence length="60" mass="6482">MAKIKVTLVRSKIGSDKRQVGTLTALGLNKISSSAEHEATPQILGMIAKVKHLVKVEEVK</sequence>
<dbReference type="EMBL" id="ADMC01000028">
    <property type="protein sequence ID" value="EHP45705.1"/>
    <property type="molecule type" value="Genomic_DNA"/>
</dbReference>
<dbReference type="InterPro" id="IPR005996">
    <property type="entry name" value="Ribosomal_uL30_bac-type"/>
</dbReference>
<dbReference type="HAMAP" id="MF_01371_B">
    <property type="entry name" value="Ribosomal_uL30_B"/>
    <property type="match status" value="1"/>
</dbReference>
<evidence type="ECO:0000256" key="5">
    <source>
        <dbReference type="HAMAP-Rule" id="MF_01371"/>
    </source>
</evidence>
<dbReference type="InterPro" id="IPR016082">
    <property type="entry name" value="Ribosomal_uL30_ferredoxin-like"/>
</dbReference>
<evidence type="ECO:0000313" key="7">
    <source>
        <dbReference type="EMBL" id="EHP45705.1"/>
    </source>
</evidence>
<proteinExistence type="inferred from homology"/>
<comment type="similarity">
    <text evidence="1 5">Belongs to the universal ribosomal protein uL30 family.</text>
</comment>
<evidence type="ECO:0000256" key="3">
    <source>
        <dbReference type="ARBA" id="ARBA00022980"/>
    </source>
</evidence>
<evidence type="ECO:0000256" key="2">
    <source>
        <dbReference type="ARBA" id="ARBA00011838"/>
    </source>
</evidence>
<gene>
    <name evidence="5" type="primary">rpmD</name>
    <name evidence="7" type="ORF">HMPREF9449_02677</name>
</gene>
<comment type="caution">
    <text evidence="7">The sequence shown here is derived from an EMBL/GenBank/DDBJ whole genome shotgun (WGS) entry which is preliminary data.</text>
</comment>
<keyword evidence="3 5" id="KW-0689">Ribosomal protein</keyword>
<dbReference type="Pfam" id="PF00327">
    <property type="entry name" value="Ribosomal_L30"/>
    <property type="match status" value="1"/>
</dbReference>
<organism evidence="7 8">
    <name type="scientific">Odoribacter laneus YIT 12061</name>
    <dbReference type="NCBI Taxonomy" id="742817"/>
    <lineage>
        <taxon>Bacteria</taxon>
        <taxon>Pseudomonadati</taxon>
        <taxon>Bacteroidota</taxon>
        <taxon>Bacteroidia</taxon>
        <taxon>Bacteroidales</taxon>
        <taxon>Odoribacteraceae</taxon>
        <taxon>Odoribacter</taxon>
    </lineage>
</organism>
<dbReference type="STRING" id="742817.HMPREF9449_02677"/>
<dbReference type="Proteomes" id="UP000004892">
    <property type="component" value="Unassembled WGS sequence"/>
</dbReference>
<dbReference type="GO" id="GO:0006412">
    <property type="term" value="P:translation"/>
    <property type="evidence" value="ECO:0007669"/>
    <property type="project" value="UniProtKB-UniRule"/>
</dbReference>
<evidence type="ECO:0000313" key="8">
    <source>
        <dbReference type="Proteomes" id="UP000004892"/>
    </source>
</evidence>
<dbReference type="GO" id="GO:0022625">
    <property type="term" value="C:cytosolic large ribosomal subunit"/>
    <property type="evidence" value="ECO:0007669"/>
    <property type="project" value="TreeGrafter"/>
</dbReference>
<dbReference type="PANTHER" id="PTHR15892:SF2">
    <property type="entry name" value="LARGE RIBOSOMAL SUBUNIT PROTEIN UL30M"/>
    <property type="match status" value="1"/>
</dbReference>
<dbReference type="PANTHER" id="PTHR15892">
    <property type="entry name" value="MITOCHONDRIAL RIBOSOMAL PROTEIN L30"/>
    <property type="match status" value="1"/>
</dbReference>
<dbReference type="InterPro" id="IPR036919">
    <property type="entry name" value="Ribo_uL30_ferredoxin-like_sf"/>
</dbReference>
<evidence type="ECO:0000259" key="6">
    <source>
        <dbReference type="Pfam" id="PF00327"/>
    </source>
</evidence>
<keyword evidence="4 5" id="KW-0687">Ribonucleoprotein</keyword>
<evidence type="ECO:0000256" key="4">
    <source>
        <dbReference type="ARBA" id="ARBA00023274"/>
    </source>
</evidence>
<name>H1DK91_9BACT</name>
<dbReference type="eggNOG" id="COG1841">
    <property type="taxonomic scope" value="Bacteria"/>
</dbReference>
<dbReference type="NCBIfam" id="TIGR01308">
    <property type="entry name" value="rpmD_bact"/>
    <property type="match status" value="1"/>
</dbReference>
<dbReference type="RefSeq" id="WP_009137821.1">
    <property type="nucleotide sequence ID" value="NZ_JH594597.1"/>
</dbReference>
<dbReference type="SUPFAM" id="SSF55129">
    <property type="entry name" value="Ribosomal protein L30p/L7e"/>
    <property type="match status" value="1"/>
</dbReference>
<dbReference type="PATRIC" id="fig|742817.3.peg.2867"/>
<protein>
    <recommendedName>
        <fullName evidence="5">Large ribosomal subunit protein uL30</fullName>
    </recommendedName>
</protein>
<reference evidence="7 8" key="1">
    <citation type="submission" date="2012-01" db="EMBL/GenBank/DDBJ databases">
        <title>The Genome Sequence of Odoribacter laneus YIT 12061.</title>
        <authorList>
            <consortium name="The Broad Institute Genome Sequencing Platform"/>
            <person name="Earl A."/>
            <person name="Ward D."/>
            <person name="Feldgarden M."/>
            <person name="Gevers D."/>
            <person name="Morotomi M."/>
            <person name="Young S.K."/>
            <person name="Zeng Q."/>
            <person name="Gargeya S."/>
            <person name="Fitzgerald M."/>
            <person name="Haas B."/>
            <person name="Abouelleil A."/>
            <person name="Alvarado L."/>
            <person name="Arachchi H.M."/>
            <person name="Berlin A."/>
            <person name="Chapman S.B."/>
            <person name="Gearin G."/>
            <person name="Goldberg J."/>
            <person name="Griggs A."/>
            <person name="Gujja S."/>
            <person name="Hansen M."/>
            <person name="Heiman D."/>
            <person name="Howarth C."/>
            <person name="Larimer J."/>
            <person name="Lui A."/>
            <person name="MacDonald P.J.P."/>
            <person name="McCowen C."/>
            <person name="Montmayeur A."/>
            <person name="Murphy C."/>
            <person name="Neiman D."/>
            <person name="Pearson M."/>
            <person name="Priest M."/>
            <person name="Roberts A."/>
            <person name="Saif S."/>
            <person name="Shea T."/>
            <person name="Sisk P."/>
            <person name="Stolte C."/>
            <person name="Sykes S."/>
            <person name="Wortman J."/>
            <person name="Nusbaum C."/>
            <person name="Birren B."/>
        </authorList>
    </citation>
    <scope>NUCLEOTIDE SEQUENCE [LARGE SCALE GENOMIC DNA]</scope>
    <source>
        <strain evidence="7 8">YIT 12061</strain>
    </source>
</reference>
<dbReference type="PIRSF" id="PIRSF002211">
    <property type="entry name" value="Ribosomal_L30_bac-type"/>
    <property type="match status" value="1"/>
</dbReference>
<accession>H1DK91</accession>
<dbReference type="CDD" id="cd01658">
    <property type="entry name" value="Ribosomal_L30"/>
    <property type="match status" value="1"/>
</dbReference>
<dbReference type="AlphaFoldDB" id="H1DK91"/>
<dbReference type="GO" id="GO:0003735">
    <property type="term" value="F:structural constituent of ribosome"/>
    <property type="evidence" value="ECO:0007669"/>
    <property type="project" value="InterPro"/>
</dbReference>